<dbReference type="Proteomes" id="UP001162992">
    <property type="component" value="Chromosome 16"/>
</dbReference>
<reference evidence="2" key="1">
    <citation type="journal article" date="2024" name="Proc. Natl. Acad. Sci. U.S.A.">
        <title>Extraordinary preservation of gene collinearity over three hundred million years revealed in homosporous lycophytes.</title>
        <authorList>
            <person name="Li C."/>
            <person name="Wickell D."/>
            <person name="Kuo L.Y."/>
            <person name="Chen X."/>
            <person name="Nie B."/>
            <person name="Liao X."/>
            <person name="Peng D."/>
            <person name="Ji J."/>
            <person name="Jenkins J."/>
            <person name="Williams M."/>
            <person name="Shu S."/>
            <person name="Plott C."/>
            <person name="Barry K."/>
            <person name="Rajasekar S."/>
            <person name="Grimwood J."/>
            <person name="Han X."/>
            <person name="Sun S."/>
            <person name="Hou Z."/>
            <person name="He W."/>
            <person name="Dai G."/>
            <person name="Sun C."/>
            <person name="Schmutz J."/>
            <person name="Leebens-Mack J.H."/>
            <person name="Li F.W."/>
            <person name="Wang L."/>
        </authorList>
    </citation>
    <scope>NUCLEOTIDE SEQUENCE [LARGE SCALE GENOMIC DNA]</scope>
    <source>
        <strain evidence="2">cv. PW_Plant_1</strain>
    </source>
</reference>
<protein>
    <submittedName>
        <fullName evidence="1">Uncharacterized protein</fullName>
    </submittedName>
</protein>
<accession>A0ACC2BBQ5</accession>
<proteinExistence type="predicted"/>
<evidence type="ECO:0000313" key="2">
    <source>
        <dbReference type="Proteomes" id="UP001162992"/>
    </source>
</evidence>
<gene>
    <name evidence="1" type="ORF">O6H91_16G041800</name>
</gene>
<keyword evidence="2" id="KW-1185">Reference proteome</keyword>
<sequence>MSLACHATESSRMPDTWRTYSVSSHSDDEGRCGVIVNCFFKKSSVPTHATENFNAANSRQRVVPIPNGNATSSPRLTRCHALRRDIFRDWNFEEMADEGRQLCLNLSIRA</sequence>
<comment type="caution">
    <text evidence="1">The sequence shown here is derived from an EMBL/GenBank/DDBJ whole genome shotgun (WGS) entry which is preliminary data.</text>
</comment>
<organism evidence="1 2">
    <name type="scientific">Diphasiastrum complanatum</name>
    <name type="common">Issler's clubmoss</name>
    <name type="synonym">Lycopodium complanatum</name>
    <dbReference type="NCBI Taxonomy" id="34168"/>
    <lineage>
        <taxon>Eukaryota</taxon>
        <taxon>Viridiplantae</taxon>
        <taxon>Streptophyta</taxon>
        <taxon>Embryophyta</taxon>
        <taxon>Tracheophyta</taxon>
        <taxon>Lycopodiopsida</taxon>
        <taxon>Lycopodiales</taxon>
        <taxon>Lycopodiaceae</taxon>
        <taxon>Lycopodioideae</taxon>
        <taxon>Diphasiastrum</taxon>
    </lineage>
</organism>
<name>A0ACC2BBQ5_DIPCM</name>
<dbReference type="EMBL" id="CM055107">
    <property type="protein sequence ID" value="KAJ7527201.1"/>
    <property type="molecule type" value="Genomic_DNA"/>
</dbReference>
<evidence type="ECO:0000313" key="1">
    <source>
        <dbReference type="EMBL" id="KAJ7527201.1"/>
    </source>
</evidence>